<evidence type="ECO:0000256" key="1">
    <source>
        <dbReference type="SAM" id="MobiDB-lite"/>
    </source>
</evidence>
<protein>
    <submittedName>
        <fullName evidence="2">Uncharacterized protein</fullName>
    </submittedName>
</protein>
<dbReference type="EMBL" id="NMUH01000865">
    <property type="protein sequence ID" value="MQL86023.1"/>
    <property type="molecule type" value="Genomic_DNA"/>
</dbReference>
<feature type="compositionally biased region" description="Gly residues" evidence="1">
    <location>
        <begin position="95"/>
        <end position="112"/>
    </location>
</feature>
<comment type="caution">
    <text evidence="2">The sequence shown here is derived from an EMBL/GenBank/DDBJ whole genome shotgun (WGS) entry which is preliminary data.</text>
</comment>
<feature type="region of interest" description="Disordered" evidence="1">
    <location>
        <begin position="86"/>
        <end position="112"/>
    </location>
</feature>
<accession>A0A843UZG1</accession>
<evidence type="ECO:0000313" key="2">
    <source>
        <dbReference type="EMBL" id="MQL86023.1"/>
    </source>
</evidence>
<sequence length="112" mass="12547">MVPREVKKLMIEHLKQVRAETARKKADKEIQERIISGRERDEDIDDEVEMFTEYVSDPDVQEMRARAQRRAEAWEGDQRAVHRVSFHGAQHEVGSGSGSGSAVGGAGGTQSR</sequence>
<dbReference type="AlphaFoldDB" id="A0A843UZG1"/>
<organism evidence="2 3">
    <name type="scientific">Colocasia esculenta</name>
    <name type="common">Wild taro</name>
    <name type="synonym">Arum esculentum</name>
    <dbReference type="NCBI Taxonomy" id="4460"/>
    <lineage>
        <taxon>Eukaryota</taxon>
        <taxon>Viridiplantae</taxon>
        <taxon>Streptophyta</taxon>
        <taxon>Embryophyta</taxon>
        <taxon>Tracheophyta</taxon>
        <taxon>Spermatophyta</taxon>
        <taxon>Magnoliopsida</taxon>
        <taxon>Liliopsida</taxon>
        <taxon>Araceae</taxon>
        <taxon>Aroideae</taxon>
        <taxon>Colocasieae</taxon>
        <taxon>Colocasia</taxon>
    </lineage>
</organism>
<proteinExistence type="predicted"/>
<evidence type="ECO:0000313" key="3">
    <source>
        <dbReference type="Proteomes" id="UP000652761"/>
    </source>
</evidence>
<name>A0A843UZG1_COLES</name>
<gene>
    <name evidence="2" type="ORF">Taro_018549</name>
</gene>
<reference evidence="2" key="1">
    <citation type="submission" date="2017-07" db="EMBL/GenBank/DDBJ databases">
        <title>Taro Niue Genome Assembly and Annotation.</title>
        <authorList>
            <person name="Atibalentja N."/>
            <person name="Keating K."/>
            <person name="Fields C.J."/>
        </authorList>
    </citation>
    <scope>NUCLEOTIDE SEQUENCE</scope>
    <source>
        <strain evidence="2">Niue_2</strain>
        <tissue evidence="2">Leaf</tissue>
    </source>
</reference>
<keyword evidence="3" id="KW-1185">Reference proteome</keyword>
<dbReference type="Proteomes" id="UP000652761">
    <property type="component" value="Unassembled WGS sequence"/>
</dbReference>